<protein>
    <submittedName>
        <fullName evidence="7">Sigma-70 family RNA polymerase sigma factor</fullName>
    </submittedName>
</protein>
<dbReference type="Pfam" id="PF04542">
    <property type="entry name" value="Sigma70_r2"/>
    <property type="match status" value="1"/>
</dbReference>
<keyword evidence="8" id="KW-1185">Reference proteome</keyword>
<keyword evidence="2" id="KW-0805">Transcription regulation</keyword>
<proteinExistence type="inferred from homology"/>
<name>A0ABT8CT49_9FLAO</name>
<evidence type="ECO:0000259" key="6">
    <source>
        <dbReference type="Pfam" id="PF08281"/>
    </source>
</evidence>
<sequence length="187" mass="22110">MEITPANIQSVIQKAKTGDQAAFTALLNHFWNEVYGFMFKQTANETDAEDITIETFSKAFDKINTYNEQFKFNTWLISIAKNVHIDMIRKRKSTHFVEIDENNKNFFFDIIDDSPSIEDQLIQEQKLLTLKQYIKQLKPHYQEIIQLRFFQELSYNEISEKLEEPIGNVKVKLLRAKKLLTELIQKK</sequence>
<dbReference type="Pfam" id="PF08281">
    <property type="entry name" value="Sigma70_r4_2"/>
    <property type="match status" value="1"/>
</dbReference>
<evidence type="ECO:0000313" key="7">
    <source>
        <dbReference type="EMBL" id="MDN3707687.1"/>
    </source>
</evidence>
<dbReference type="InterPro" id="IPR013324">
    <property type="entry name" value="RNA_pol_sigma_r3/r4-like"/>
</dbReference>
<evidence type="ECO:0000256" key="4">
    <source>
        <dbReference type="ARBA" id="ARBA00023163"/>
    </source>
</evidence>
<dbReference type="InterPro" id="IPR014284">
    <property type="entry name" value="RNA_pol_sigma-70_dom"/>
</dbReference>
<evidence type="ECO:0000256" key="1">
    <source>
        <dbReference type="ARBA" id="ARBA00010641"/>
    </source>
</evidence>
<comment type="similarity">
    <text evidence="1">Belongs to the sigma-70 factor family. ECF subfamily.</text>
</comment>
<dbReference type="InterPro" id="IPR013325">
    <property type="entry name" value="RNA_pol_sigma_r2"/>
</dbReference>
<dbReference type="SUPFAM" id="SSF88946">
    <property type="entry name" value="Sigma2 domain of RNA polymerase sigma factors"/>
    <property type="match status" value="1"/>
</dbReference>
<dbReference type="RefSeq" id="WP_290363651.1">
    <property type="nucleotide sequence ID" value="NZ_JAUFQU010000001.1"/>
</dbReference>
<dbReference type="NCBIfam" id="TIGR02937">
    <property type="entry name" value="sigma70-ECF"/>
    <property type="match status" value="1"/>
</dbReference>
<dbReference type="Gene3D" id="1.10.10.10">
    <property type="entry name" value="Winged helix-like DNA-binding domain superfamily/Winged helix DNA-binding domain"/>
    <property type="match status" value="1"/>
</dbReference>
<feature type="domain" description="RNA polymerase sigma-70 region 2" evidence="5">
    <location>
        <begin position="32"/>
        <end position="93"/>
    </location>
</feature>
<organism evidence="7 8">
    <name type="scientific">Paenimyroides ceti</name>
    <dbReference type="NCBI Taxonomy" id="395087"/>
    <lineage>
        <taxon>Bacteria</taxon>
        <taxon>Pseudomonadati</taxon>
        <taxon>Bacteroidota</taxon>
        <taxon>Flavobacteriia</taxon>
        <taxon>Flavobacteriales</taxon>
        <taxon>Flavobacteriaceae</taxon>
        <taxon>Paenimyroides</taxon>
    </lineage>
</organism>
<keyword evidence="4" id="KW-0804">Transcription</keyword>
<evidence type="ECO:0000256" key="3">
    <source>
        <dbReference type="ARBA" id="ARBA00023082"/>
    </source>
</evidence>
<accession>A0ABT8CT49</accession>
<evidence type="ECO:0000313" key="8">
    <source>
        <dbReference type="Proteomes" id="UP001242368"/>
    </source>
</evidence>
<dbReference type="EMBL" id="JAUFQU010000001">
    <property type="protein sequence ID" value="MDN3707687.1"/>
    <property type="molecule type" value="Genomic_DNA"/>
</dbReference>
<reference evidence="8" key="1">
    <citation type="journal article" date="2019" name="Int. J. Syst. Evol. Microbiol.">
        <title>The Global Catalogue of Microorganisms (GCM) 10K type strain sequencing project: providing services to taxonomists for standard genome sequencing and annotation.</title>
        <authorList>
            <consortium name="The Broad Institute Genomics Platform"/>
            <consortium name="The Broad Institute Genome Sequencing Center for Infectious Disease"/>
            <person name="Wu L."/>
            <person name="Ma J."/>
        </authorList>
    </citation>
    <scope>NUCLEOTIDE SEQUENCE [LARGE SCALE GENOMIC DNA]</scope>
    <source>
        <strain evidence="8">CECT 7184</strain>
    </source>
</reference>
<dbReference type="SUPFAM" id="SSF88659">
    <property type="entry name" value="Sigma3 and sigma4 domains of RNA polymerase sigma factors"/>
    <property type="match status" value="1"/>
</dbReference>
<evidence type="ECO:0000256" key="2">
    <source>
        <dbReference type="ARBA" id="ARBA00023015"/>
    </source>
</evidence>
<dbReference type="InterPro" id="IPR036388">
    <property type="entry name" value="WH-like_DNA-bd_sf"/>
</dbReference>
<dbReference type="CDD" id="cd06171">
    <property type="entry name" value="Sigma70_r4"/>
    <property type="match status" value="1"/>
</dbReference>
<keyword evidence="3" id="KW-0731">Sigma factor</keyword>
<comment type="caution">
    <text evidence="7">The sequence shown here is derived from an EMBL/GenBank/DDBJ whole genome shotgun (WGS) entry which is preliminary data.</text>
</comment>
<dbReference type="InterPro" id="IPR039425">
    <property type="entry name" value="RNA_pol_sigma-70-like"/>
</dbReference>
<dbReference type="PANTHER" id="PTHR43133:SF51">
    <property type="entry name" value="RNA POLYMERASE SIGMA FACTOR"/>
    <property type="match status" value="1"/>
</dbReference>
<feature type="domain" description="RNA polymerase sigma factor 70 region 4 type 2" evidence="6">
    <location>
        <begin position="130"/>
        <end position="180"/>
    </location>
</feature>
<gene>
    <name evidence="7" type="ORF">QW060_11190</name>
</gene>
<dbReference type="InterPro" id="IPR013249">
    <property type="entry name" value="RNA_pol_sigma70_r4_t2"/>
</dbReference>
<evidence type="ECO:0000259" key="5">
    <source>
        <dbReference type="Pfam" id="PF04542"/>
    </source>
</evidence>
<dbReference type="Proteomes" id="UP001242368">
    <property type="component" value="Unassembled WGS sequence"/>
</dbReference>
<dbReference type="PANTHER" id="PTHR43133">
    <property type="entry name" value="RNA POLYMERASE ECF-TYPE SIGMA FACTO"/>
    <property type="match status" value="1"/>
</dbReference>
<dbReference type="Gene3D" id="1.10.1740.10">
    <property type="match status" value="1"/>
</dbReference>
<dbReference type="InterPro" id="IPR007627">
    <property type="entry name" value="RNA_pol_sigma70_r2"/>
</dbReference>